<keyword evidence="2" id="KW-1185">Reference proteome</keyword>
<dbReference type="Proteomes" id="UP001152523">
    <property type="component" value="Unassembled WGS sequence"/>
</dbReference>
<dbReference type="AlphaFoldDB" id="A0AAV0CYZ7"/>
<sequence>MRVMNVNREEQLSNMQRVLPLQSDHVEDTISVEYCDIGDPSHNCAKCGALFWFEERTLRSSTKTSPKYSLCCKKGMLMLILVRIDLEM</sequence>
<reference evidence="1" key="1">
    <citation type="submission" date="2022-07" db="EMBL/GenBank/DDBJ databases">
        <authorList>
            <person name="Macas J."/>
            <person name="Novak P."/>
            <person name="Neumann P."/>
        </authorList>
    </citation>
    <scope>NUCLEOTIDE SEQUENCE</scope>
</reference>
<accession>A0AAV0CYZ7</accession>
<proteinExistence type="predicted"/>
<gene>
    <name evidence="1" type="ORF">CEPIT_LOCUS10684</name>
</gene>
<protein>
    <submittedName>
        <fullName evidence="1">Uncharacterized protein</fullName>
    </submittedName>
</protein>
<comment type="caution">
    <text evidence="1">The sequence shown here is derived from an EMBL/GenBank/DDBJ whole genome shotgun (WGS) entry which is preliminary data.</text>
</comment>
<dbReference type="EMBL" id="CAMAPF010000060">
    <property type="protein sequence ID" value="CAH9088933.1"/>
    <property type="molecule type" value="Genomic_DNA"/>
</dbReference>
<organism evidence="1 2">
    <name type="scientific">Cuscuta epithymum</name>
    <dbReference type="NCBI Taxonomy" id="186058"/>
    <lineage>
        <taxon>Eukaryota</taxon>
        <taxon>Viridiplantae</taxon>
        <taxon>Streptophyta</taxon>
        <taxon>Embryophyta</taxon>
        <taxon>Tracheophyta</taxon>
        <taxon>Spermatophyta</taxon>
        <taxon>Magnoliopsida</taxon>
        <taxon>eudicotyledons</taxon>
        <taxon>Gunneridae</taxon>
        <taxon>Pentapetalae</taxon>
        <taxon>asterids</taxon>
        <taxon>lamiids</taxon>
        <taxon>Solanales</taxon>
        <taxon>Convolvulaceae</taxon>
        <taxon>Cuscuteae</taxon>
        <taxon>Cuscuta</taxon>
        <taxon>Cuscuta subgen. Cuscuta</taxon>
    </lineage>
</organism>
<name>A0AAV0CYZ7_9ASTE</name>
<evidence type="ECO:0000313" key="1">
    <source>
        <dbReference type="EMBL" id="CAH9088933.1"/>
    </source>
</evidence>
<evidence type="ECO:0000313" key="2">
    <source>
        <dbReference type="Proteomes" id="UP001152523"/>
    </source>
</evidence>